<evidence type="ECO:0000313" key="5">
    <source>
        <dbReference type="Proteomes" id="UP001596083"/>
    </source>
</evidence>
<keyword evidence="2" id="KW-0597">Phosphoprotein</keyword>
<evidence type="ECO:0000256" key="2">
    <source>
        <dbReference type="ARBA" id="ARBA00022553"/>
    </source>
</evidence>
<protein>
    <submittedName>
        <fullName evidence="4">Acyl carrier protein</fullName>
    </submittedName>
</protein>
<dbReference type="PROSITE" id="PS50075">
    <property type="entry name" value="CARRIER"/>
    <property type="match status" value="1"/>
</dbReference>
<dbReference type="Proteomes" id="UP001596083">
    <property type="component" value="Unassembled WGS sequence"/>
</dbReference>
<gene>
    <name evidence="4" type="ORF">ACFP1Z_26865</name>
</gene>
<evidence type="ECO:0000256" key="1">
    <source>
        <dbReference type="ARBA" id="ARBA00022450"/>
    </source>
</evidence>
<evidence type="ECO:0000259" key="3">
    <source>
        <dbReference type="PROSITE" id="PS50075"/>
    </source>
</evidence>
<dbReference type="EMBL" id="JBHSPB010000020">
    <property type="protein sequence ID" value="MFC5723792.1"/>
    <property type="molecule type" value="Genomic_DNA"/>
</dbReference>
<dbReference type="PROSITE" id="PS00012">
    <property type="entry name" value="PHOSPHOPANTETHEINE"/>
    <property type="match status" value="1"/>
</dbReference>
<sequence>MSTFTLDDLRAAMREAVGTDSSVDLAGDIADIEFAHLGYDSLAVLELTNHIQRTWGVTVADETALKAATPGMFVAYVNKTLTEAGR</sequence>
<dbReference type="InterPro" id="IPR006162">
    <property type="entry name" value="Ppantetheine_attach_site"/>
</dbReference>
<feature type="domain" description="Carrier" evidence="3">
    <location>
        <begin position="3"/>
        <end position="81"/>
    </location>
</feature>
<accession>A0ABW0Z5T3</accession>
<keyword evidence="1" id="KW-0596">Phosphopantetheine</keyword>
<dbReference type="InterPro" id="IPR036736">
    <property type="entry name" value="ACP-like_sf"/>
</dbReference>
<reference evidence="5" key="1">
    <citation type="journal article" date="2019" name="Int. J. Syst. Evol. Microbiol.">
        <title>The Global Catalogue of Microorganisms (GCM) 10K type strain sequencing project: providing services to taxonomists for standard genome sequencing and annotation.</title>
        <authorList>
            <consortium name="The Broad Institute Genomics Platform"/>
            <consortium name="The Broad Institute Genome Sequencing Center for Infectious Disease"/>
            <person name="Wu L."/>
            <person name="Ma J."/>
        </authorList>
    </citation>
    <scope>NUCLEOTIDE SEQUENCE [LARGE SCALE GENOMIC DNA]</scope>
    <source>
        <strain evidence="5">CGMCC 4.7304</strain>
    </source>
</reference>
<proteinExistence type="predicted"/>
<keyword evidence="5" id="KW-1185">Reference proteome</keyword>
<comment type="caution">
    <text evidence="4">The sequence shown here is derived from an EMBL/GenBank/DDBJ whole genome shotgun (WGS) entry which is preliminary data.</text>
</comment>
<evidence type="ECO:0000313" key="4">
    <source>
        <dbReference type="EMBL" id="MFC5723792.1"/>
    </source>
</evidence>
<dbReference type="Gene3D" id="1.10.1200.10">
    <property type="entry name" value="ACP-like"/>
    <property type="match status" value="1"/>
</dbReference>
<dbReference type="Pfam" id="PF00550">
    <property type="entry name" value="PP-binding"/>
    <property type="match status" value="1"/>
</dbReference>
<name>A0ABW0Z5T3_9ACTN</name>
<dbReference type="RefSeq" id="WP_390320203.1">
    <property type="nucleotide sequence ID" value="NZ_JBHSPB010000020.1"/>
</dbReference>
<organism evidence="4 5">
    <name type="scientific">Streptomyces gamaensis</name>
    <dbReference type="NCBI Taxonomy" id="1763542"/>
    <lineage>
        <taxon>Bacteria</taxon>
        <taxon>Bacillati</taxon>
        <taxon>Actinomycetota</taxon>
        <taxon>Actinomycetes</taxon>
        <taxon>Kitasatosporales</taxon>
        <taxon>Streptomycetaceae</taxon>
        <taxon>Streptomyces</taxon>
    </lineage>
</organism>
<dbReference type="SUPFAM" id="SSF47336">
    <property type="entry name" value="ACP-like"/>
    <property type="match status" value="1"/>
</dbReference>
<dbReference type="InterPro" id="IPR009081">
    <property type="entry name" value="PP-bd_ACP"/>
</dbReference>